<dbReference type="EMBL" id="QXFZ01008995">
    <property type="protein sequence ID" value="KAE9055118.1"/>
    <property type="molecule type" value="Genomic_DNA"/>
</dbReference>
<gene>
    <name evidence="1" type="ORF">PF007_g32417</name>
</gene>
<comment type="caution">
    <text evidence="1">The sequence shown here is derived from an EMBL/GenBank/DDBJ whole genome shotgun (WGS) entry which is preliminary data.</text>
</comment>
<reference evidence="1 2" key="1">
    <citation type="submission" date="2018-08" db="EMBL/GenBank/DDBJ databases">
        <title>Genomic investigation of the strawberry pathogen Phytophthora fragariae indicates pathogenicity is determined by transcriptional variation in three key races.</title>
        <authorList>
            <person name="Adams T.M."/>
            <person name="Armitage A.D."/>
            <person name="Sobczyk M.K."/>
            <person name="Bates H.J."/>
            <person name="Dunwell J.M."/>
            <person name="Nellist C.F."/>
            <person name="Harrison R.J."/>
        </authorList>
    </citation>
    <scope>NUCLEOTIDE SEQUENCE [LARGE SCALE GENOMIC DNA]</scope>
    <source>
        <strain evidence="1 2">NOV-71</strain>
    </source>
</reference>
<evidence type="ECO:0000313" key="2">
    <source>
        <dbReference type="Proteomes" id="UP000441208"/>
    </source>
</evidence>
<sequence length="97" mass="10598">MTEGRTKIKVTLAGSLVYFFHAWVGTLSGQDAILGMDFMVPAGIRLDLAEGTLCLPDEVRIQLSGRRPLYNGKVIPISVDRSLAILVGRSEEIPIRS</sequence>
<dbReference type="AlphaFoldDB" id="A0A6A3PF52"/>
<organism evidence="1 2">
    <name type="scientific">Phytophthora fragariae</name>
    <dbReference type="NCBI Taxonomy" id="53985"/>
    <lineage>
        <taxon>Eukaryota</taxon>
        <taxon>Sar</taxon>
        <taxon>Stramenopiles</taxon>
        <taxon>Oomycota</taxon>
        <taxon>Peronosporomycetes</taxon>
        <taxon>Peronosporales</taxon>
        <taxon>Peronosporaceae</taxon>
        <taxon>Phytophthora</taxon>
    </lineage>
</organism>
<proteinExistence type="predicted"/>
<dbReference type="Proteomes" id="UP000441208">
    <property type="component" value="Unassembled WGS sequence"/>
</dbReference>
<protein>
    <submittedName>
        <fullName evidence="1">Uncharacterized protein</fullName>
    </submittedName>
</protein>
<evidence type="ECO:0000313" key="1">
    <source>
        <dbReference type="EMBL" id="KAE9055118.1"/>
    </source>
</evidence>
<accession>A0A6A3PF52</accession>
<name>A0A6A3PF52_9STRA</name>